<comment type="caution">
    <text evidence="9">The sequence shown here is derived from an EMBL/GenBank/DDBJ whole genome shotgun (WGS) entry which is preliminary data.</text>
</comment>
<dbReference type="EMBL" id="LWCA01000017">
    <property type="protein sequence ID" value="OAF71879.1"/>
    <property type="molecule type" value="Genomic_DNA"/>
</dbReference>
<proteinExistence type="predicted"/>
<dbReference type="SMART" id="SM00674">
    <property type="entry name" value="CENPB"/>
    <property type="match status" value="1"/>
</dbReference>
<dbReference type="Pfam" id="PF00503">
    <property type="entry name" value="G-alpha"/>
    <property type="match status" value="1"/>
</dbReference>
<evidence type="ECO:0000256" key="1">
    <source>
        <dbReference type="ARBA" id="ARBA00011356"/>
    </source>
</evidence>
<sequence>MKNKNQIAERVNSLTPKALKSIKIRTVKNDKLEKAVLIFFDNSRQNNIPISGCLMKQKGLLYAKIMGIINYSASDGWLTKFKRRNSISFKQICGERKSVNMDLVNDWKQNVLNSIIQGYTDENIFNADEFALYYECMPDKTFKFTNTICFGTKANKIYCDKQLIIEEGHRQIIQKLWDDAGVQSCYERRREYHLNDSCKYYLSALDRLCTDNYTPSTQDILRARTGTTWILEYNFNVKGMNCTMVDVGKQRSERRK</sequence>
<dbReference type="PROSITE" id="PS51882">
    <property type="entry name" value="G_ALPHA"/>
    <property type="match status" value="1"/>
</dbReference>
<dbReference type="InterPro" id="IPR027417">
    <property type="entry name" value="P-loop_NTPase"/>
</dbReference>
<organism evidence="9 10">
    <name type="scientific">Intoshia linei</name>
    <dbReference type="NCBI Taxonomy" id="1819745"/>
    <lineage>
        <taxon>Eukaryota</taxon>
        <taxon>Metazoa</taxon>
        <taxon>Spiralia</taxon>
        <taxon>Lophotrochozoa</taxon>
        <taxon>Mesozoa</taxon>
        <taxon>Orthonectida</taxon>
        <taxon>Rhopaluridae</taxon>
        <taxon>Intoshia</taxon>
    </lineage>
</organism>
<dbReference type="GO" id="GO:0003924">
    <property type="term" value="F:GTPase activity"/>
    <property type="evidence" value="ECO:0007669"/>
    <property type="project" value="InterPro"/>
</dbReference>
<dbReference type="Gene3D" id="1.10.10.60">
    <property type="entry name" value="Homeodomain-like"/>
    <property type="match status" value="1"/>
</dbReference>
<keyword evidence="3" id="KW-0238">DNA-binding</keyword>
<dbReference type="Gene3D" id="1.10.400.10">
    <property type="entry name" value="GI Alpha 1, domain 2-like"/>
    <property type="match status" value="1"/>
</dbReference>
<dbReference type="GO" id="GO:0005525">
    <property type="term" value="F:GTP binding"/>
    <property type="evidence" value="ECO:0007669"/>
    <property type="project" value="UniProtKB-KW"/>
</dbReference>
<dbReference type="PROSITE" id="PS51253">
    <property type="entry name" value="HTH_CENPB"/>
    <property type="match status" value="1"/>
</dbReference>
<dbReference type="AlphaFoldDB" id="A0A177BC31"/>
<dbReference type="PANTHER" id="PTHR10218:SF365">
    <property type="entry name" value="EGL-30"/>
    <property type="match status" value="1"/>
</dbReference>
<dbReference type="SUPFAM" id="SSF47895">
    <property type="entry name" value="Transducin (alpha subunit), insertion domain"/>
    <property type="match status" value="1"/>
</dbReference>
<dbReference type="OrthoDB" id="5817230at2759"/>
<dbReference type="InterPro" id="IPR006600">
    <property type="entry name" value="HTH_CenpB_DNA-bd_dom"/>
</dbReference>
<dbReference type="Gene3D" id="3.40.50.300">
    <property type="entry name" value="P-loop containing nucleotide triphosphate hydrolases"/>
    <property type="match status" value="1"/>
</dbReference>
<feature type="domain" description="HTH CENPB-type" evidence="8">
    <location>
        <begin position="20"/>
        <end position="91"/>
    </location>
</feature>
<evidence type="ECO:0000256" key="3">
    <source>
        <dbReference type="ARBA" id="ARBA00023125"/>
    </source>
</evidence>
<reference evidence="9 10" key="1">
    <citation type="submission" date="2016-04" db="EMBL/GenBank/DDBJ databases">
        <title>The genome of Intoshia linei affirms orthonectids as highly simplified spiralians.</title>
        <authorList>
            <person name="Mikhailov K.V."/>
            <person name="Slusarev G.S."/>
            <person name="Nikitin M.A."/>
            <person name="Logacheva M.D."/>
            <person name="Penin A."/>
            <person name="Aleoshin V."/>
            <person name="Panchin Y.V."/>
        </authorList>
    </citation>
    <scope>NUCLEOTIDE SEQUENCE [LARGE SCALE GENOMIC DNA]</scope>
    <source>
        <strain evidence="9">Intl2013</strain>
        <tissue evidence="9">Whole animal</tissue>
    </source>
</reference>
<evidence type="ECO:0000259" key="8">
    <source>
        <dbReference type="PROSITE" id="PS51253"/>
    </source>
</evidence>
<dbReference type="PANTHER" id="PTHR10218">
    <property type="entry name" value="GTP-BINDING PROTEIN ALPHA SUBUNIT"/>
    <property type="match status" value="1"/>
</dbReference>
<keyword evidence="2 6" id="KW-0547">Nucleotide-binding</keyword>
<comment type="subunit">
    <text evidence="1">G proteins are composed of 3 units; alpha, beta and gamma. The alpha chain contains the guanine nucleotide binding site.</text>
</comment>
<dbReference type="GO" id="GO:0007188">
    <property type="term" value="P:adenylate cyclase-modulating G protein-coupled receptor signaling pathway"/>
    <property type="evidence" value="ECO:0007669"/>
    <property type="project" value="TreeGrafter"/>
</dbReference>
<dbReference type="PRINTS" id="PR00318">
    <property type="entry name" value="GPROTEINA"/>
</dbReference>
<evidence type="ECO:0000256" key="4">
    <source>
        <dbReference type="ARBA" id="ARBA00023134"/>
    </source>
</evidence>
<evidence type="ECO:0000256" key="6">
    <source>
        <dbReference type="PIRSR" id="PIRSR601019-1"/>
    </source>
</evidence>
<keyword evidence="10" id="KW-1185">Reference proteome</keyword>
<dbReference type="GO" id="GO:0003677">
    <property type="term" value="F:DNA binding"/>
    <property type="evidence" value="ECO:0007669"/>
    <property type="project" value="UniProtKB-KW"/>
</dbReference>
<keyword evidence="7" id="KW-0460">Magnesium</keyword>
<dbReference type="SUPFAM" id="SSF46689">
    <property type="entry name" value="Homeodomain-like"/>
    <property type="match status" value="1"/>
</dbReference>
<feature type="binding site" evidence="6">
    <location>
        <begin position="246"/>
        <end position="250"/>
    </location>
    <ligand>
        <name>GTP</name>
        <dbReference type="ChEBI" id="CHEBI:37565"/>
    </ligand>
</feature>
<dbReference type="GO" id="GO:0060158">
    <property type="term" value="P:phospholipase C-activating dopamine receptor signaling pathway"/>
    <property type="evidence" value="ECO:0007669"/>
    <property type="project" value="TreeGrafter"/>
</dbReference>
<evidence type="ECO:0000256" key="5">
    <source>
        <dbReference type="ARBA" id="ARBA00023224"/>
    </source>
</evidence>
<dbReference type="InterPro" id="IPR011025">
    <property type="entry name" value="GproteinA_insert"/>
</dbReference>
<evidence type="ECO:0000313" key="10">
    <source>
        <dbReference type="Proteomes" id="UP000078046"/>
    </source>
</evidence>
<dbReference type="InterPro" id="IPR001019">
    <property type="entry name" value="Gprotein_alpha_su"/>
</dbReference>
<dbReference type="GO" id="GO:0001664">
    <property type="term" value="F:G protein-coupled receptor binding"/>
    <property type="evidence" value="ECO:0007669"/>
    <property type="project" value="TreeGrafter"/>
</dbReference>
<dbReference type="GO" id="GO:0046872">
    <property type="term" value="F:metal ion binding"/>
    <property type="evidence" value="ECO:0007669"/>
    <property type="project" value="UniProtKB-KW"/>
</dbReference>
<accession>A0A177BC31</accession>
<name>A0A177BC31_9BILA</name>
<evidence type="ECO:0000256" key="7">
    <source>
        <dbReference type="PIRSR" id="PIRSR601019-2"/>
    </source>
</evidence>
<dbReference type="GO" id="GO:0031683">
    <property type="term" value="F:G-protein beta/gamma-subunit complex binding"/>
    <property type="evidence" value="ECO:0007669"/>
    <property type="project" value="InterPro"/>
</dbReference>
<keyword evidence="4 6" id="KW-0342">GTP-binding</keyword>
<dbReference type="InterPro" id="IPR009057">
    <property type="entry name" value="Homeodomain-like_sf"/>
</dbReference>
<dbReference type="GO" id="GO:0005834">
    <property type="term" value="C:heterotrimeric G-protein complex"/>
    <property type="evidence" value="ECO:0007669"/>
    <property type="project" value="TreeGrafter"/>
</dbReference>
<gene>
    <name evidence="9" type="ORF">A3Q56_00347</name>
</gene>
<protein>
    <recommendedName>
        <fullName evidence="8">HTH CENPB-type domain-containing protein</fullName>
    </recommendedName>
</protein>
<dbReference type="Proteomes" id="UP000078046">
    <property type="component" value="Unassembled WGS sequence"/>
</dbReference>
<dbReference type="SMART" id="SM00275">
    <property type="entry name" value="G_alpha"/>
    <property type="match status" value="1"/>
</dbReference>
<evidence type="ECO:0000313" key="9">
    <source>
        <dbReference type="EMBL" id="OAF71879.1"/>
    </source>
</evidence>
<feature type="binding site" evidence="7">
    <location>
        <position position="227"/>
    </location>
    <ligand>
        <name>Mg(2+)</name>
        <dbReference type="ChEBI" id="CHEBI:18420"/>
    </ligand>
</feature>
<evidence type="ECO:0000256" key="2">
    <source>
        <dbReference type="ARBA" id="ARBA00022741"/>
    </source>
</evidence>
<keyword evidence="5" id="KW-0807">Transducer</keyword>
<feature type="binding site" evidence="6">
    <location>
        <begin position="196"/>
        <end position="197"/>
    </location>
    <ligand>
        <name>GTP</name>
        <dbReference type="ChEBI" id="CHEBI:37565"/>
    </ligand>
</feature>
<dbReference type="GO" id="GO:0005737">
    <property type="term" value="C:cytoplasm"/>
    <property type="evidence" value="ECO:0007669"/>
    <property type="project" value="TreeGrafter"/>
</dbReference>
<keyword evidence="7" id="KW-0479">Metal-binding</keyword>
<feature type="binding site" evidence="6">
    <location>
        <begin position="221"/>
        <end position="227"/>
    </location>
    <ligand>
        <name>GTP</name>
        <dbReference type="ChEBI" id="CHEBI:37565"/>
    </ligand>
</feature>